<dbReference type="EC" id="6.3.3.2" evidence="4"/>
<comment type="similarity">
    <text evidence="1 4">Belongs to the 5-formyltetrahydrofolate cyclo-ligase family.</text>
</comment>
<evidence type="ECO:0000256" key="2">
    <source>
        <dbReference type="ARBA" id="ARBA00022741"/>
    </source>
</evidence>
<evidence type="ECO:0000313" key="6">
    <source>
        <dbReference type="Proteomes" id="UP000630594"/>
    </source>
</evidence>
<dbReference type="InterPro" id="IPR024185">
    <property type="entry name" value="FTHF_cligase-like_sf"/>
</dbReference>
<comment type="cofactor">
    <cofactor evidence="4">
        <name>Mg(2+)</name>
        <dbReference type="ChEBI" id="CHEBI:18420"/>
    </cofactor>
</comment>
<organism evidence="5 6">
    <name type="scientific">Nocardioides daphniae</name>
    <dbReference type="NCBI Taxonomy" id="402297"/>
    <lineage>
        <taxon>Bacteria</taxon>
        <taxon>Bacillati</taxon>
        <taxon>Actinomycetota</taxon>
        <taxon>Actinomycetes</taxon>
        <taxon>Propionibacteriales</taxon>
        <taxon>Nocardioidaceae</taxon>
        <taxon>Nocardioides</taxon>
    </lineage>
</organism>
<evidence type="ECO:0000256" key="1">
    <source>
        <dbReference type="ARBA" id="ARBA00010638"/>
    </source>
</evidence>
<dbReference type="Gene3D" id="3.40.50.10420">
    <property type="entry name" value="NagB/RpiA/CoA transferase-like"/>
    <property type="match status" value="1"/>
</dbReference>
<keyword evidence="4" id="KW-0479">Metal-binding</keyword>
<keyword evidence="6" id="KW-1185">Reference proteome</keyword>
<dbReference type="PANTHER" id="PTHR23407">
    <property type="entry name" value="ATPASE INHIBITOR/5-FORMYLTETRAHYDROFOLATE CYCLO-LIGASE"/>
    <property type="match status" value="1"/>
</dbReference>
<proteinExistence type="inferred from homology"/>
<dbReference type="RefSeq" id="WP_229721555.1">
    <property type="nucleotide sequence ID" value="NZ_BMCK01000003.1"/>
</dbReference>
<dbReference type="InterPro" id="IPR037171">
    <property type="entry name" value="NagB/RpiA_transferase-like"/>
</dbReference>
<keyword evidence="4" id="KW-0460">Magnesium</keyword>
<keyword evidence="3 4" id="KW-0067">ATP-binding</keyword>
<dbReference type="PIRSF" id="PIRSF006806">
    <property type="entry name" value="FTHF_cligase"/>
    <property type="match status" value="1"/>
</dbReference>
<comment type="caution">
    <text evidence="5">The sequence shown here is derived from an EMBL/GenBank/DDBJ whole genome shotgun (WGS) entry which is preliminary data.</text>
</comment>
<gene>
    <name evidence="5" type="ORF">GCM10007231_21180</name>
</gene>
<keyword evidence="2 4" id="KW-0547">Nucleotide-binding</keyword>
<dbReference type="InterPro" id="IPR002698">
    <property type="entry name" value="FTHF_cligase"/>
</dbReference>
<name>A0ABQ1QCJ1_9ACTN</name>
<protein>
    <recommendedName>
        <fullName evidence="4">5-formyltetrahydrofolate cyclo-ligase</fullName>
        <ecNumber evidence="4">6.3.3.2</ecNumber>
    </recommendedName>
</protein>
<dbReference type="Proteomes" id="UP000630594">
    <property type="component" value="Unassembled WGS sequence"/>
</dbReference>
<evidence type="ECO:0000313" key="5">
    <source>
        <dbReference type="EMBL" id="GGD21781.1"/>
    </source>
</evidence>
<dbReference type="SUPFAM" id="SSF100950">
    <property type="entry name" value="NagB/RpiA/CoA transferase-like"/>
    <property type="match status" value="1"/>
</dbReference>
<dbReference type="NCBIfam" id="TIGR02727">
    <property type="entry name" value="MTHFS_bact"/>
    <property type="match status" value="1"/>
</dbReference>
<dbReference type="PANTHER" id="PTHR23407:SF1">
    <property type="entry name" value="5-FORMYLTETRAHYDROFOLATE CYCLO-LIGASE"/>
    <property type="match status" value="1"/>
</dbReference>
<evidence type="ECO:0000256" key="4">
    <source>
        <dbReference type="RuleBase" id="RU361279"/>
    </source>
</evidence>
<reference evidence="6" key="1">
    <citation type="journal article" date="2019" name="Int. J. Syst. Evol. Microbiol.">
        <title>The Global Catalogue of Microorganisms (GCM) 10K type strain sequencing project: providing services to taxonomists for standard genome sequencing and annotation.</title>
        <authorList>
            <consortium name="The Broad Institute Genomics Platform"/>
            <consortium name="The Broad Institute Genome Sequencing Center for Infectious Disease"/>
            <person name="Wu L."/>
            <person name="Ma J."/>
        </authorList>
    </citation>
    <scope>NUCLEOTIDE SEQUENCE [LARGE SCALE GENOMIC DNA]</scope>
    <source>
        <strain evidence="6">CCM 7403</strain>
    </source>
</reference>
<evidence type="ECO:0000256" key="3">
    <source>
        <dbReference type="ARBA" id="ARBA00022840"/>
    </source>
</evidence>
<dbReference type="Pfam" id="PF01812">
    <property type="entry name" value="5-FTHF_cyc-lig"/>
    <property type="match status" value="1"/>
</dbReference>
<comment type="catalytic activity">
    <reaction evidence="4">
        <text>(6S)-5-formyl-5,6,7,8-tetrahydrofolate + ATP = (6R)-5,10-methenyltetrahydrofolate + ADP + phosphate</text>
        <dbReference type="Rhea" id="RHEA:10488"/>
        <dbReference type="ChEBI" id="CHEBI:30616"/>
        <dbReference type="ChEBI" id="CHEBI:43474"/>
        <dbReference type="ChEBI" id="CHEBI:57455"/>
        <dbReference type="ChEBI" id="CHEBI:57457"/>
        <dbReference type="ChEBI" id="CHEBI:456216"/>
        <dbReference type="EC" id="6.3.3.2"/>
    </reaction>
</comment>
<sequence length="205" mass="21245">MTEADFPHGPVTDPASVAAKKALRRDVLTARAALDADALALTAERLRDHVLALPQVVAGACVAAYVSGGSEPGTRPLLDALRERGVRVLLPVLLPDDDLDWAEYAGPEALTEGLRRTLQPATPALGVDAVADADVVLVPGVAVSATGHRMGRGGGSYDRALARVDGAFVAVLLHPGEVGRRVPVELHDQVVDAAITRDGVVVLAP</sequence>
<dbReference type="EMBL" id="BMCK01000003">
    <property type="protein sequence ID" value="GGD21781.1"/>
    <property type="molecule type" value="Genomic_DNA"/>
</dbReference>
<accession>A0ABQ1QCJ1</accession>